<name>A0ABT4DID9_FUSSI</name>
<dbReference type="NCBIfam" id="TIGR01853">
    <property type="entry name" value="lipid_A_lpxD"/>
    <property type="match status" value="1"/>
</dbReference>
<gene>
    <name evidence="7 9" type="primary">lpxD</name>
    <name evidence="9" type="ORF">OCK72_06850</name>
</gene>
<evidence type="ECO:0000259" key="8">
    <source>
        <dbReference type="Pfam" id="PF04613"/>
    </source>
</evidence>
<dbReference type="InterPro" id="IPR011004">
    <property type="entry name" value="Trimer_LpxA-like_sf"/>
</dbReference>
<dbReference type="PROSITE" id="PS00101">
    <property type="entry name" value="HEXAPEP_TRANSFERASES"/>
    <property type="match status" value="2"/>
</dbReference>
<dbReference type="InterPro" id="IPR020573">
    <property type="entry name" value="UDP_GlcNAc_AcTrfase_non-rep"/>
</dbReference>
<dbReference type="EMBL" id="JAOXXL010000018">
    <property type="protein sequence ID" value="MCY7008372.1"/>
    <property type="molecule type" value="Genomic_DNA"/>
</dbReference>
<dbReference type="HAMAP" id="MF_00523">
    <property type="entry name" value="LpxD"/>
    <property type="match status" value="1"/>
</dbReference>
<accession>A0ABT4DID9</accession>
<evidence type="ECO:0000256" key="4">
    <source>
        <dbReference type="ARBA" id="ARBA00022737"/>
    </source>
</evidence>
<dbReference type="SUPFAM" id="SSF51161">
    <property type="entry name" value="Trimeric LpxA-like enzymes"/>
    <property type="match status" value="1"/>
</dbReference>
<feature type="domain" description="UDP-3-O-[3-hydroxymyristoyl] glucosamine N-acyltransferase non-repeat region" evidence="8">
    <location>
        <begin position="24"/>
        <end position="89"/>
    </location>
</feature>
<dbReference type="PANTHER" id="PTHR43378">
    <property type="entry name" value="UDP-3-O-ACYLGLUCOSAMINE N-ACYLTRANSFERASE"/>
    <property type="match status" value="1"/>
</dbReference>
<reference evidence="9" key="1">
    <citation type="submission" date="2022-09" db="EMBL/GenBank/DDBJ databases">
        <authorList>
            <person name="Zoaiter M."/>
        </authorList>
    </citation>
    <scope>NUCLEOTIDE SEQUENCE</scope>
    <source>
        <strain evidence="9">DSM 19848</strain>
    </source>
</reference>
<dbReference type="Gene3D" id="3.40.1390.10">
    <property type="entry name" value="MurE/MurF, N-terminal domain"/>
    <property type="match status" value="1"/>
</dbReference>
<organism evidence="9 10">
    <name type="scientific">Fusobacterium simiae</name>
    <dbReference type="NCBI Taxonomy" id="855"/>
    <lineage>
        <taxon>Bacteria</taxon>
        <taxon>Fusobacteriati</taxon>
        <taxon>Fusobacteriota</taxon>
        <taxon>Fusobacteriia</taxon>
        <taxon>Fusobacteriales</taxon>
        <taxon>Fusobacteriaceae</taxon>
        <taxon>Fusobacterium</taxon>
    </lineage>
</organism>
<keyword evidence="5 7" id="KW-0443">Lipid metabolism</keyword>
<comment type="catalytic activity">
    <reaction evidence="7">
        <text>a UDP-3-O-[(3R)-3-hydroxyacyl]-alpha-D-glucosamine + a (3R)-hydroxyacyl-[ACP] = a UDP-2-N,3-O-bis[(3R)-3-hydroxyacyl]-alpha-D-glucosamine + holo-[ACP] + H(+)</text>
        <dbReference type="Rhea" id="RHEA:53836"/>
        <dbReference type="Rhea" id="RHEA-COMP:9685"/>
        <dbReference type="Rhea" id="RHEA-COMP:9945"/>
        <dbReference type="ChEBI" id="CHEBI:15378"/>
        <dbReference type="ChEBI" id="CHEBI:64479"/>
        <dbReference type="ChEBI" id="CHEBI:78827"/>
        <dbReference type="ChEBI" id="CHEBI:137740"/>
        <dbReference type="ChEBI" id="CHEBI:137748"/>
        <dbReference type="EC" id="2.3.1.191"/>
    </reaction>
</comment>
<proteinExistence type="inferred from homology"/>
<dbReference type="Gene3D" id="2.160.10.10">
    <property type="entry name" value="Hexapeptide repeat proteins"/>
    <property type="match status" value="1"/>
</dbReference>
<comment type="function">
    <text evidence="7">Catalyzes the N-acylation of UDP-3-O-acylglucosamine using 3-hydroxyacyl-ACP as the acyl donor. Is involved in the biosynthesis of lipid A, a phosphorylated glycolipid that anchors the lipopolysaccharide to the outer membrane of the cell.</text>
</comment>
<sequence length="334" mass="36397">MEYRVTDIITLLNAEYKGEVIENVSKLSPFFHSDEKSLTFAADEKFLKNLAQTKAKVIIVPDIDLPLIKGKGYIIVKDSPRVIMPKLLHFFSRTLKRIEKMREDSAKIGENVDIAPNVYIGHDVVIGNNVKIFPHVTIGEGTVIGDGTVIYSNVTIREFVEIGKNCIIQPGAVIGSDGFGFVKVNGNNTKIDQIGTVIVEDEVEIGANTTIDRGAIGDTIIKKYTKIDNLVQIAHNDIIGENCLIISQVGIAGSTIIGNNVTLAGQVGVAGHLEIGDNTMIGAQSGIAGNVEANKILSGHPLVDHREDMKIRVAMKKLPELLKRVKVLEEKNKQ</sequence>
<evidence type="ECO:0000256" key="2">
    <source>
        <dbReference type="ARBA" id="ARBA00022556"/>
    </source>
</evidence>
<keyword evidence="4 7" id="KW-0677">Repeat</keyword>
<keyword evidence="6 7" id="KW-0012">Acyltransferase</keyword>
<feature type="active site" description="Proton acceptor" evidence="7">
    <location>
        <position position="235"/>
    </location>
</feature>
<dbReference type="Pfam" id="PF14602">
    <property type="entry name" value="Hexapep_2"/>
    <property type="match status" value="2"/>
</dbReference>
<dbReference type="NCBIfam" id="NF002060">
    <property type="entry name" value="PRK00892.1"/>
    <property type="match status" value="1"/>
</dbReference>
<evidence type="ECO:0000256" key="1">
    <source>
        <dbReference type="ARBA" id="ARBA00022516"/>
    </source>
</evidence>
<comment type="pathway">
    <text evidence="7">Bacterial outer membrane biogenesis; LPS lipid A biosynthesis.</text>
</comment>
<keyword evidence="3 7" id="KW-0808">Transferase</keyword>
<dbReference type="EC" id="2.3.1.191" evidence="7"/>
<evidence type="ECO:0000256" key="5">
    <source>
        <dbReference type="ARBA" id="ARBA00023098"/>
    </source>
</evidence>
<evidence type="ECO:0000256" key="6">
    <source>
        <dbReference type="ARBA" id="ARBA00023315"/>
    </source>
</evidence>
<dbReference type="CDD" id="cd03352">
    <property type="entry name" value="LbH_LpxD"/>
    <property type="match status" value="1"/>
</dbReference>
<comment type="subunit">
    <text evidence="7">Homotrimer.</text>
</comment>
<dbReference type="Proteomes" id="UP001062738">
    <property type="component" value="Unassembled WGS sequence"/>
</dbReference>
<comment type="similarity">
    <text evidence="7">Belongs to the transferase hexapeptide repeat family. LpxD subfamily.</text>
</comment>
<dbReference type="Pfam" id="PF00132">
    <property type="entry name" value="Hexapep"/>
    <property type="match status" value="2"/>
</dbReference>
<keyword evidence="2 7" id="KW-0441">Lipid A biosynthesis</keyword>
<evidence type="ECO:0000313" key="10">
    <source>
        <dbReference type="Proteomes" id="UP001062738"/>
    </source>
</evidence>
<dbReference type="PANTHER" id="PTHR43378:SF2">
    <property type="entry name" value="UDP-3-O-ACYLGLUCOSAMINE N-ACYLTRANSFERASE 1, MITOCHONDRIAL-RELATED"/>
    <property type="match status" value="1"/>
</dbReference>
<dbReference type="GO" id="GO:0103118">
    <property type="term" value="F:UDP-3-O-[(3R)-3-hydroxyacyl]-glucosamine N-acyltransferase activity"/>
    <property type="evidence" value="ECO:0007669"/>
    <property type="project" value="UniProtKB-EC"/>
</dbReference>
<dbReference type="Pfam" id="PF04613">
    <property type="entry name" value="LpxD"/>
    <property type="match status" value="1"/>
</dbReference>
<evidence type="ECO:0000313" key="9">
    <source>
        <dbReference type="EMBL" id="MCY7008372.1"/>
    </source>
</evidence>
<protein>
    <recommendedName>
        <fullName evidence="7">UDP-3-O-acylglucosamine N-acyltransferase</fullName>
        <ecNumber evidence="7">2.3.1.191</ecNumber>
    </recommendedName>
</protein>
<dbReference type="RefSeq" id="WP_029757986.1">
    <property type="nucleotide sequence ID" value="NZ_JAOXXL010000018.1"/>
</dbReference>
<comment type="caution">
    <text evidence="9">The sequence shown here is derived from an EMBL/GenBank/DDBJ whole genome shotgun (WGS) entry which is preliminary data.</text>
</comment>
<dbReference type="InterPro" id="IPR007691">
    <property type="entry name" value="LpxD"/>
</dbReference>
<dbReference type="InterPro" id="IPR001451">
    <property type="entry name" value="Hexapep"/>
</dbReference>
<evidence type="ECO:0000256" key="7">
    <source>
        <dbReference type="HAMAP-Rule" id="MF_00523"/>
    </source>
</evidence>
<dbReference type="InterPro" id="IPR018357">
    <property type="entry name" value="Hexapep_transf_CS"/>
</dbReference>
<keyword evidence="1 7" id="KW-0444">Lipid biosynthesis</keyword>
<evidence type="ECO:0000256" key="3">
    <source>
        <dbReference type="ARBA" id="ARBA00022679"/>
    </source>
</evidence>
<keyword evidence="10" id="KW-1185">Reference proteome</keyword>